<protein>
    <submittedName>
        <fullName evidence="1">Uncharacterized protein</fullName>
    </submittedName>
</protein>
<sequence>MIIILVTAIIVIFVIRRKRIISHSIPSYSEDNIDELIVNSYYGGSQVNGRDEFEMVEEDYAEVSDSERHEGGTTEFSLCANAETNEKRQTENIILYSNMETKEGIETPQVDLCIAVDENKEKQQVKPELDALLGEHHYKGDNSRSLNGNDFACEEETYAVIDEDSDPDSHT</sequence>
<accession>A0A2T7P2S2</accession>
<comment type="caution">
    <text evidence="1">The sequence shown here is derived from an EMBL/GenBank/DDBJ whole genome shotgun (WGS) entry which is preliminary data.</text>
</comment>
<keyword evidence="2" id="KW-1185">Reference proteome</keyword>
<gene>
    <name evidence="1" type="ORF">C0Q70_12882</name>
</gene>
<dbReference type="EMBL" id="PZQS01000007">
    <property type="protein sequence ID" value="PVD27711.1"/>
    <property type="molecule type" value="Genomic_DNA"/>
</dbReference>
<reference evidence="1 2" key="1">
    <citation type="submission" date="2018-04" db="EMBL/GenBank/DDBJ databases">
        <title>The genome of golden apple snail Pomacea canaliculata provides insight into stress tolerance and invasive adaptation.</title>
        <authorList>
            <person name="Liu C."/>
            <person name="Liu B."/>
            <person name="Ren Y."/>
            <person name="Zhang Y."/>
            <person name="Wang H."/>
            <person name="Li S."/>
            <person name="Jiang F."/>
            <person name="Yin L."/>
            <person name="Zhang G."/>
            <person name="Qian W."/>
            <person name="Fan W."/>
        </authorList>
    </citation>
    <scope>NUCLEOTIDE SEQUENCE [LARGE SCALE GENOMIC DNA]</scope>
    <source>
        <strain evidence="1">SZHN2017</strain>
        <tissue evidence="1">Muscle</tissue>
    </source>
</reference>
<proteinExistence type="predicted"/>
<dbReference type="Proteomes" id="UP000245119">
    <property type="component" value="Linkage Group LG7"/>
</dbReference>
<evidence type="ECO:0000313" key="2">
    <source>
        <dbReference type="Proteomes" id="UP000245119"/>
    </source>
</evidence>
<dbReference type="AlphaFoldDB" id="A0A2T7P2S2"/>
<name>A0A2T7P2S2_POMCA</name>
<evidence type="ECO:0000313" key="1">
    <source>
        <dbReference type="EMBL" id="PVD27711.1"/>
    </source>
</evidence>
<organism evidence="1 2">
    <name type="scientific">Pomacea canaliculata</name>
    <name type="common">Golden apple snail</name>
    <dbReference type="NCBI Taxonomy" id="400727"/>
    <lineage>
        <taxon>Eukaryota</taxon>
        <taxon>Metazoa</taxon>
        <taxon>Spiralia</taxon>
        <taxon>Lophotrochozoa</taxon>
        <taxon>Mollusca</taxon>
        <taxon>Gastropoda</taxon>
        <taxon>Caenogastropoda</taxon>
        <taxon>Architaenioglossa</taxon>
        <taxon>Ampullarioidea</taxon>
        <taxon>Ampullariidae</taxon>
        <taxon>Pomacea</taxon>
    </lineage>
</organism>